<evidence type="ECO:0000313" key="2">
    <source>
        <dbReference type="EMBL" id="KAA8590518.1"/>
    </source>
</evidence>
<sequence length="273" mass="30764">MSRTASSPVLDLKTLASPSKNSMAAKSALPTPIMMMDMGSFEACTMASRVSSISLMTPSVMMRRVKYCCRGEEGWGHAYGVICEKIAMLKENNVKQHYSTKHALEYGKYQKEEQMGCTAKARIKRATQTKASKSVFATEANCINLHGNLRCPVPSLPHCTAGSSFKLLLTHLSHKTAKDRQKVGRRDREGKTEDKNEKDMWRNEERENKTNSRGIRESEKAGVIHDAGRWSPVFLLTNPLNEDFHLFWRVEQVSAALVKDPHLCWKCKSKVQV</sequence>
<proteinExistence type="predicted"/>
<keyword evidence="3" id="KW-1185">Reference proteome</keyword>
<accession>A0A5J5D734</accession>
<name>A0A5J5D734_9PERO</name>
<gene>
    <name evidence="2" type="ORF">FQN60_014452</name>
</gene>
<protein>
    <submittedName>
        <fullName evidence="2">Uncharacterized protein</fullName>
    </submittedName>
</protein>
<comment type="caution">
    <text evidence="2">The sequence shown here is derived from an EMBL/GenBank/DDBJ whole genome shotgun (WGS) entry which is preliminary data.</text>
</comment>
<dbReference type="AlphaFoldDB" id="A0A5J5D734"/>
<organism evidence="2 3">
    <name type="scientific">Etheostoma spectabile</name>
    <name type="common">orangethroat darter</name>
    <dbReference type="NCBI Taxonomy" id="54343"/>
    <lineage>
        <taxon>Eukaryota</taxon>
        <taxon>Metazoa</taxon>
        <taxon>Chordata</taxon>
        <taxon>Craniata</taxon>
        <taxon>Vertebrata</taxon>
        <taxon>Euteleostomi</taxon>
        <taxon>Actinopterygii</taxon>
        <taxon>Neopterygii</taxon>
        <taxon>Teleostei</taxon>
        <taxon>Neoteleostei</taxon>
        <taxon>Acanthomorphata</taxon>
        <taxon>Eupercaria</taxon>
        <taxon>Perciformes</taxon>
        <taxon>Percoidei</taxon>
        <taxon>Percidae</taxon>
        <taxon>Etheostomatinae</taxon>
        <taxon>Etheostoma</taxon>
    </lineage>
</organism>
<evidence type="ECO:0000313" key="3">
    <source>
        <dbReference type="Proteomes" id="UP000327493"/>
    </source>
</evidence>
<reference evidence="2 3" key="1">
    <citation type="submission" date="2019-08" db="EMBL/GenBank/DDBJ databases">
        <title>A chromosome-level genome assembly, high-density linkage maps, and genome scans reveal the genomic architecture of hybrid incompatibilities underlying speciation via character displacement in darters (Percidae: Etheostominae).</title>
        <authorList>
            <person name="Moran R.L."/>
            <person name="Catchen J.M."/>
            <person name="Fuller R.C."/>
        </authorList>
    </citation>
    <scope>NUCLEOTIDE SEQUENCE [LARGE SCALE GENOMIC DNA]</scope>
    <source>
        <strain evidence="2">EspeVRDwgs_2016</strain>
        <tissue evidence="2">Muscle</tissue>
    </source>
</reference>
<evidence type="ECO:0000256" key="1">
    <source>
        <dbReference type="SAM" id="MobiDB-lite"/>
    </source>
</evidence>
<dbReference type="Proteomes" id="UP000327493">
    <property type="component" value="Chromosome 8"/>
</dbReference>
<feature type="region of interest" description="Disordered" evidence="1">
    <location>
        <begin position="177"/>
        <end position="219"/>
    </location>
</feature>
<dbReference type="EMBL" id="VOFY01000008">
    <property type="protein sequence ID" value="KAA8590518.1"/>
    <property type="molecule type" value="Genomic_DNA"/>
</dbReference>